<dbReference type="PANTHER" id="PTHR45339">
    <property type="entry name" value="HYBRID SIGNAL TRANSDUCTION HISTIDINE KINASE J"/>
    <property type="match status" value="1"/>
</dbReference>
<dbReference type="InterPro" id="IPR036097">
    <property type="entry name" value="HisK_dim/P_sf"/>
</dbReference>
<evidence type="ECO:0000256" key="3">
    <source>
        <dbReference type="ARBA" id="ARBA00022553"/>
    </source>
</evidence>
<organism evidence="11 12">
    <name type="scientific">Azospirillum oleiclasticum</name>
    <dbReference type="NCBI Taxonomy" id="2735135"/>
    <lineage>
        <taxon>Bacteria</taxon>
        <taxon>Pseudomonadati</taxon>
        <taxon>Pseudomonadota</taxon>
        <taxon>Alphaproteobacteria</taxon>
        <taxon>Rhodospirillales</taxon>
        <taxon>Azospirillaceae</taxon>
        <taxon>Azospirillum</taxon>
    </lineage>
</organism>
<dbReference type="CDD" id="cd00088">
    <property type="entry name" value="HPT"/>
    <property type="match status" value="1"/>
</dbReference>
<dbReference type="InterPro" id="IPR003661">
    <property type="entry name" value="HisK_dim/P_dom"/>
</dbReference>
<dbReference type="Pfam" id="PF00072">
    <property type="entry name" value="Response_reg"/>
    <property type="match status" value="1"/>
</dbReference>
<dbReference type="Pfam" id="PF12860">
    <property type="entry name" value="PAS_7"/>
    <property type="match status" value="1"/>
</dbReference>
<evidence type="ECO:0000313" key="11">
    <source>
        <dbReference type="EMBL" id="NYZ20388.1"/>
    </source>
</evidence>
<dbReference type="PANTHER" id="PTHR45339:SF5">
    <property type="entry name" value="HISTIDINE KINASE"/>
    <property type="match status" value="1"/>
</dbReference>
<dbReference type="Gene3D" id="3.30.565.10">
    <property type="entry name" value="Histidine kinase-like ATPase, C-terminal domain"/>
    <property type="match status" value="1"/>
</dbReference>
<keyword evidence="6" id="KW-0175">Coiled coil</keyword>
<dbReference type="CDD" id="cd17546">
    <property type="entry name" value="REC_hyHK_CKI1_RcsC-like"/>
    <property type="match status" value="1"/>
</dbReference>
<dbReference type="SMART" id="SM00091">
    <property type="entry name" value="PAS"/>
    <property type="match status" value="2"/>
</dbReference>
<comment type="catalytic activity">
    <reaction evidence="1">
        <text>ATP + protein L-histidine = ADP + protein N-phospho-L-histidine.</text>
        <dbReference type="EC" id="2.7.13.3"/>
    </reaction>
</comment>
<dbReference type="CDD" id="cd00130">
    <property type="entry name" value="PAS"/>
    <property type="match status" value="1"/>
</dbReference>
<dbReference type="Gene3D" id="3.40.50.2300">
    <property type="match status" value="1"/>
</dbReference>
<dbReference type="InterPro" id="IPR008207">
    <property type="entry name" value="Sig_transdc_His_kin_Hpt_dom"/>
</dbReference>
<feature type="transmembrane region" description="Helical" evidence="7">
    <location>
        <begin position="43"/>
        <end position="64"/>
    </location>
</feature>
<proteinExistence type="predicted"/>
<dbReference type="NCBIfam" id="TIGR00229">
    <property type="entry name" value="sensory_box"/>
    <property type="match status" value="1"/>
</dbReference>
<dbReference type="EMBL" id="JABFDB010000006">
    <property type="protein sequence ID" value="NYZ20388.1"/>
    <property type="molecule type" value="Genomic_DNA"/>
</dbReference>
<keyword evidence="3 5" id="KW-0597">Phosphoprotein</keyword>
<dbReference type="InterPro" id="IPR035965">
    <property type="entry name" value="PAS-like_dom_sf"/>
</dbReference>
<dbReference type="SUPFAM" id="SSF47384">
    <property type="entry name" value="Homodimeric domain of signal transducing histidine kinase"/>
    <property type="match status" value="1"/>
</dbReference>
<accession>A0ABX2TB65</accession>
<keyword evidence="12" id="KW-1185">Reference proteome</keyword>
<gene>
    <name evidence="11" type="ORF">HND93_11745</name>
</gene>
<evidence type="ECO:0000256" key="2">
    <source>
        <dbReference type="ARBA" id="ARBA00012438"/>
    </source>
</evidence>
<feature type="transmembrane region" description="Helical" evidence="7">
    <location>
        <begin position="9"/>
        <end position="31"/>
    </location>
</feature>
<dbReference type="SMART" id="SM00448">
    <property type="entry name" value="REC"/>
    <property type="match status" value="1"/>
</dbReference>
<dbReference type="InterPro" id="IPR036641">
    <property type="entry name" value="HPT_dom_sf"/>
</dbReference>
<dbReference type="Pfam" id="PF00512">
    <property type="entry name" value="HisKA"/>
    <property type="match status" value="1"/>
</dbReference>
<feature type="domain" description="Histidine kinase" evidence="8">
    <location>
        <begin position="352"/>
        <end position="574"/>
    </location>
</feature>
<dbReference type="SUPFAM" id="SSF52172">
    <property type="entry name" value="CheY-like"/>
    <property type="match status" value="1"/>
</dbReference>
<dbReference type="SUPFAM" id="SSF55785">
    <property type="entry name" value="PYP-like sensor domain (PAS domain)"/>
    <property type="match status" value="2"/>
</dbReference>
<dbReference type="SMART" id="SM00388">
    <property type="entry name" value="HisKA"/>
    <property type="match status" value="1"/>
</dbReference>
<dbReference type="Gene3D" id="3.30.450.20">
    <property type="entry name" value="PAS domain"/>
    <property type="match status" value="2"/>
</dbReference>
<dbReference type="Gene3D" id="1.20.120.160">
    <property type="entry name" value="HPT domain"/>
    <property type="match status" value="1"/>
</dbReference>
<dbReference type="Proteomes" id="UP000584642">
    <property type="component" value="Unassembled WGS sequence"/>
</dbReference>
<evidence type="ECO:0000313" key="12">
    <source>
        <dbReference type="Proteomes" id="UP000584642"/>
    </source>
</evidence>
<protein>
    <recommendedName>
        <fullName evidence="2">histidine kinase</fullName>
        <ecNumber evidence="2">2.7.13.3</ecNumber>
    </recommendedName>
</protein>
<dbReference type="InterPro" id="IPR011006">
    <property type="entry name" value="CheY-like_superfamily"/>
</dbReference>
<dbReference type="InterPro" id="IPR036890">
    <property type="entry name" value="HATPase_C_sf"/>
</dbReference>
<dbReference type="EC" id="2.7.13.3" evidence="2"/>
<dbReference type="SUPFAM" id="SSF47226">
    <property type="entry name" value="Histidine-containing phosphotransfer domain, HPT domain"/>
    <property type="match status" value="1"/>
</dbReference>
<keyword evidence="7" id="KW-1133">Transmembrane helix</keyword>
<dbReference type="Gene3D" id="1.10.287.130">
    <property type="match status" value="1"/>
</dbReference>
<evidence type="ECO:0000256" key="7">
    <source>
        <dbReference type="SAM" id="Phobius"/>
    </source>
</evidence>
<dbReference type="Pfam" id="PF13426">
    <property type="entry name" value="PAS_9"/>
    <property type="match status" value="1"/>
</dbReference>
<dbReference type="PROSITE" id="PS50112">
    <property type="entry name" value="PAS"/>
    <property type="match status" value="1"/>
</dbReference>
<evidence type="ECO:0000259" key="10">
    <source>
        <dbReference type="PROSITE" id="PS50112"/>
    </source>
</evidence>
<dbReference type="SMART" id="SM00387">
    <property type="entry name" value="HATPase_c"/>
    <property type="match status" value="1"/>
</dbReference>
<dbReference type="InterPro" id="IPR004358">
    <property type="entry name" value="Sig_transdc_His_kin-like_C"/>
</dbReference>
<evidence type="ECO:0000256" key="5">
    <source>
        <dbReference type="PROSITE-ProRule" id="PRU00169"/>
    </source>
</evidence>
<sequence length="998" mass="106069">MPSSARCRLGLIAVSIAFFIYSLGDIAVGVLEDVVEIPVSHDILEIGWGVIGLLASAIALMLVLRNDRDTMKRAKADVAAARRNASMAHRRLREGIEAMSEGFALFDAEDRLILCNSRYREIYPLSGPLGTGERFEDILRRGALAGQYAECDPGAVEAWITDRLARHRAPAGPIEQKLADGRWLRIYERRTSDGGYVGIRTDITELKRREEELRESEDRFRKLAEAALEGVLAHEAGLIVDCNPAAATLLGLTPAEMIGRRVQEFLTPEQRHIVAERHARREESRLELTAIHRNGARLLLECSNRYVVRNGRTLSMVSYRDVTEQRRAETALREAKEQAELANEAKSKFLRMISHEIRTPLNGVLGMVGLLLDTGLSAEQRTYAMTARESGEALLGILNDILDVSKMEAGKLTLEPHDFDPVEVVESAVELLAARASDKRIALAICTPADVPATVIGDSGRLRQVLLNLVGNAVKFTDRGGVSVAIRLETDDNPGTVRLRFEVTDTGVGIAPEAQPALFSEFTQADPRLSRRHGGTGLGLAISRRLVLLMGGTIGFDSASGSGSRFWFTIPFGRAATPAAGLPALSRSLAGHRVLLVDGCAVTCAALAGQLASLGAEVSPVGSADPAARPAPAASFDTVVIQGGTVGGDPDGDMALATSLRVAGTEHVLLLAMVGHRSRPPAAGVTLVPQPARRERLLAAFGAAPRPSRNTERAAGTDGAAVGSGRRLLVVDDSATNQLVAGAFLRNAGYQVDVAANGLEAVAAARNLPYDLILMDVAMPEMDGLAATRALRLLPPPVGTLPIIALTAGAMDGDRRRCIEAGMNDHVSKPINSGALLATVARWLPLQPVRPAADDTTPEAADDTAEALDTEALTQLARDLPSGLLADIIGQFVGETMDRIARMEADGIDRVALGREAHTLKSTAGTFGARRLAEAARDLEAACRAGSGPDIDALKSRIPALAQAAANALARAGYWSPAAPAEAVSPAETDDRAPTAVP</sequence>
<feature type="domain" description="Response regulatory" evidence="9">
    <location>
        <begin position="727"/>
        <end position="844"/>
    </location>
</feature>
<evidence type="ECO:0000259" key="8">
    <source>
        <dbReference type="PROSITE" id="PS50109"/>
    </source>
</evidence>
<dbReference type="InterPro" id="IPR001789">
    <property type="entry name" value="Sig_transdc_resp-reg_receiver"/>
</dbReference>
<dbReference type="PROSITE" id="PS50109">
    <property type="entry name" value="HIS_KIN"/>
    <property type="match status" value="1"/>
</dbReference>
<dbReference type="SUPFAM" id="SSF55874">
    <property type="entry name" value="ATPase domain of HSP90 chaperone/DNA topoisomerase II/histidine kinase"/>
    <property type="match status" value="1"/>
</dbReference>
<evidence type="ECO:0000256" key="6">
    <source>
        <dbReference type="SAM" id="Coils"/>
    </source>
</evidence>
<keyword evidence="7" id="KW-0812">Transmembrane</keyword>
<feature type="domain" description="PAS" evidence="10">
    <location>
        <begin position="216"/>
        <end position="285"/>
    </location>
</feature>
<feature type="coiled-coil region" evidence="6">
    <location>
        <begin position="325"/>
        <end position="352"/>
    </location>
</feature>
<keyword evidence="7" id="KW-0472">Membrane</keyword>
<dbReference type="InterPro" id="IPR000014">
    <property type="entry name" value="PAS"/>
</dbReference>
<evidence type="ECO:0000259" key="9">
    <source>
        <dbReference type="PROSITE" id="PS50110"/>
    </source>
</evidence>
<dbReference type="InterPro" id="IPR005467">
    <property type="entry name" value="His_kinase_dom"/>
</dbReference>
<dbReference type="PRINTS" id="PR00344">
    <property type="entry name" value="BCTRLSENSOR"/>
</dbReference>
<feature type="modified residue" description="4-aspartylphosphate" evidence="5">
    <location>
        <position position="776"/>
    </location>
</feature>
<evidence type="ECO:0000256" key="4">
    <source>
        <dbReference type="ARBA" id="ARBA00023012"/>
    </source>
</evidence>
<reference evidence="11 12" key="1">
    <citation type="submission" date="2020-05" db="EMBL/GenBank/DDBJ databases">
        <title>Azospirillum oleiclasticum sp. nov, a nitrogen-fixing and heavy crude oil-emulsifying bacterium isolated from the crude oil of Yumen Oilfield.</title>
        <authorList>
            <person name="Wu D."/>
            <person name="Cai M."/>
            <person name="Zhang X."/>
        </authorList>
    </citation>
    <scope>NUCLEOTIDE SEQUENCE [LARGE SCALE GENOMIC DNA]</scope>
    <source>
        <strain evidence="11 12">ROY-1-1-2</strain>
    </source>
</reference>
<evidence type="ECO:0000256" key="1">
    <source>
        <dbReference type="ARBA" id="ARBA00000085"/>
    </source>
</evidence>
<dbReference type="RefSeq" id="WP_180282140.1">
    <property type="nucleotide sequence ID" value="NZ_JABFDB010000006.1"/>
</dbReference>
<dbReference type="CDD" id="cd00082">
    <property type="entry name" value="HisKA"/>
    <property type="match status" value="1"/>
</dbReference>
<dbReference type="CDD" id="cd16922">
    <property type="entry name" value="HATPase_EvgS-ArcB-TorS-like"/>
    <property type="match status" value="1"/>
</dbReference>
<name>A0ABX2TB65_9PROT</name>
<comment type="caution">
    <text evidence="11">The sequence shown here is derived from an EMBL/GenBank/DDBJ whole genome shotgun (WGS) entry which is preliminary data.</text>
</comment>
<keyword evidence="4" id="KW-0902">Two-component regulatory system</keyword>
<dbReference type="Pfam" id="PF02518">
    <property type="entry name" value="HATPase_c"/>
    <property type="match status" value="1"/>
</dbReference>
<dbReference type="InterPro" id="IPR003594">
    <property type="entry name" value="HATPase_dom"/>
</dbReference>
<dbReference type="Pfam" id="PF01627">
    <property type="entry name" value="Hpt"/>
    <property type="match status" value="1"/>
</dbReference>
<dbReference type="PROSITE" id="PS50110">
    <property type="entry name" value="RESPONSE_REGULATORY"/>
    <property type="match status" value="1"/>
</dbReference>